<dbReference type="Gene3D" id="3.40.50.720">
    <property type="entry name" value="NAD(P)-binding Rossmann-like Domain"/>
    <property type="match status" value="1"/>
</dbReference>
<comment type="caution">
    <text evidence="3">The sequence shown here is derived from an EMBL/GenBank/DDBJ whole genome shotgun (WGS) entry which is preliminary data.</text>
</comment>
<dbReference type="InterPro" id="IPR036291">
    <property type="entry name" value="NAD(P)-bd_dom_sf"/>
</dbReference>
<keyword evidence="4" id="KW-1185">Reference proteome</keyword>
<reference evidence="3" key="1">
    <citation type="submission" date="2023-03" db="EMBL/GenBank/DDBJ databases">
        <title>Chromosome-scale reference genome and RAD-based genetic map of yellow starthistle (Centaurea solstitialis) reveal putative structural variation and QTLs associated with invader traits.</title>
        <authorList>
            <person name="Reatini B."/>
            <person name="Cang F.A."/>
            <person name="Jiang Q."/>
            <person name="Mckibben M.T.W."/>
            <person name="Barker M.S."/>
            <person name="Rieseberg L.H."/>
            <person name="Dlugosch K.M."/>
        </authorList>
    </citation>
    <scope>NUCLEOTIDE SEQUENCE</scope>
    <source>
        <strain evidence="3">CAN-66</strain>
        <tissue evidence="3">Leaf</tissue>
    </source>
</reference>
<accession>A0AA38TGT9</accession>
<dbReference type="AlphaFoldDB" id="A0AA38TGT9"/>
<dbReference type="Proteomes" id="UP001172457">
    <property type="component" value="Chromosome 3"/>
</dbReference>
<dbReference type="GO" id="GO:0016491">
    <property type="term" value="F:oxidoreductase activity"/>
    <property type="evidence" value="ECO:0007669"/>
    <property type="project" value="UniProtKB-KW"/>
</dbReference>
<proteinExistence type="inferred from homology"/>
<dbReference type="PANTHER" id="PTHR43180">
    <property type="entry name" value="3-OXOACYL-(ACYL-CARRIER-PROTEIN) REDUCTASE (AFU_ORTHOLOGUE AFUA_6G11210)"/>
    <property type="match status" value="1"/>
</dbReference>
<evidence type="ECO:0000313" key="3">
    <source>
        <dbReference type="EMBL" id="KAJ9554996.1"/>
    </source>
</evidence>
<protein>
    <submittedName>
        <fullName evidence="3">Uncharacterized protein</fullName>
    </submittedName>
</protein>
<organism evidence="3 4">
    <name type="scientific">Centaurea solstitialis</name>
    <name type="common">yellow star-thistle</name>
    <dbReference type="NCBI Taxonomy" id="347529"/>
    <lineage>
        <taxon>Eukaryota</taxon>
        <taxon>Viridiplantae</taxon>
        <taxon>Streptophyta</taxon>
        <taxon>Embryophyta</taxon>
        <taxon>Tracheophyta</taxon>
        <taxon>Spermatophyta</taxon>
        <taxon>Magnoliopsida</taxon>
        <taxon>eudicotyledons</taxon>
        <taxon>Gunneridae</taxon>
        <taxon>Pentapetalae</taxon>
        <taxon>asterids</taxon>
        <taxon>campanulids</taxon>
        <taxon>Asterales</taxon>
        <taxon>Asteraceae</taxon>
        <taxon>Carduoideae</taxon>
        <taxon>Cardueae</taxon>
        <taxon>Centaureinae</taxon>
        <taxon>Centaurea</taxon>
    </lineage>
</organism>
<dbReference type="SUPFAM" id="SSF51735">
    <property type="entry name" value="NAD(P)-binding Rossmann-fold domains"/>
    <property type="match status" value="1"/>
</dbReference>
<name>A0AA38TGT9_9ASTR</name>
<dbReference type="Pfam" id="PF13561">
    <property type="entry name" value="adh_short_C2"/>
    <property type="match status" value="1"/>
</dbReference>
<gene>
    <name evidence="3" type="ORF">OSB04_009610</name>
</gene>
<keyword evidence="2" id="KW-0560">Oxidoreductase</keyword>
<evidence type="ECO:0000313" key="4">
    <source>
        <dbReference type="Proteomes" id="UP001172457"/>
    </source>
</evidence>
<sequence>MGMKKEVVEDLLREAATLKGAVPTPEDVAEAALYLGSDESKYVSGLNLVIDGGYSTYNSSFSTAIQIKSMRGGVGTRGYRILKTKPAPRLTGTRIRVFRVTGFVDIDEEVDEVNGGCMVVEVVVVIEKMLEVASSGGGGGGRGSDGWSWLVIDGGCCVGHSFGVMGGFKCEPLFGCEREDSRQRDMWRMTRRHVSSTAGD</sequence>
<evidence type="ECO:0000256" key="2">
    <source>
        <dbReference type="ARBA" id="ARBA00023002"/>
    </source>
</evidence>
<dbReference type="EMBL" id="JARYMX010000003">
    <property type="protein sequence ID" value="KAJ9554996.1"/>
    <property type="molecule type" value="Genomic_DNA"/>
</dbReference>
<comment type="similarity">
    <text evidence="1">Belongs to the short-chain dehydrogenases/reductases (SDR) family.</text>
</comment>
<dbReference type="InterPro" id="IPR002347">
    <property type="entry name" value="SDR_fam"/>
</dbReference>
<evidence type="ECO:0000256" key="1">
    <source>
        <dbReference type="ARBA" id="ARBA00006484"/>
    </source>
</evidence>
<dbReference type="PANTHER" id="PTHR43180:SF45">
    <property type="entry name" value="SECOISOLARICIRESINOL DEHYDROGENASE-LIKE ISOFORM X1"/>
    <property type="match status" value="1"/>
</dbReference>